<protein>
    <submittedName>
        <fullName evidence="1">Uncharacterized protein</fullName>
    </submittedName>
</protein>
<name>A0AAE8Y085_9CAUD</name>
<sequence>MNGNHRYINNADQQRCRYGHFATVLSESPNLVRVECTVCEEKHALWGSEI</sequence>
<keyword evidence="2" id="KW-1185">Reference proteome</keyword>
<evidence type="ECO:0000313" key="2">
    <source>
        <dbReference type="Proteomes" id="UP000827845"/>
    </source>
</evidence>
<reference evidence="1" key="1">
    <citation type="submission" date="2021-05" db="EMBL/GenBank/DDBJ databases">
        <title>Diversity, taxonomy and evolution of archaeal viruses of the class Caudoviricetes.</title>
        <authorList>
            <person name="Liu Y."/>
            <person name="Demina T.A."/>
            <person name="Roux S."/>
            <person name="Aiewsakun P."/>
            <person name="Kazlauskas D."/>
            <person name="Simmonds P."/>
            <person name="Prangishvili D."/>
            <person name="Oksanen H.M."/>
            <person name="Krupovic M."/>
        </authorList>
    </citation>
    <scope>NUCLEOTIDE SEQUENCE</scope>
    <source>
        <strain evidence="1">HATV-3/30</strain>
    </source>
</reference>
<dbReference type="EMBL" id="MZ334527">
    <property type="protein sequence ID" value="UBF23435.1"/>
    <property type="molecule type" value="Genomic_DNA"/>
</dbReference>
<evidence type="ECO:0000313" key="1">
    <source>
        <dbReference type="EMBL" id="UBF23435.1"/>
    </source>
</evidence>
<gene>
    <name evidence="1" type="ORF">HATV-3_gp85</name>
</gene>
<accession>A0AAE8Y085</accession>
<proteinExistence type="predicted"/>
<dbReference type="Proteomes" id="UP000827845">
    <property type="component" value="Segment"/>
</dbReference>
<organism evidence="1 2">
    <name type="scientific">Haloarcula tailed virus 3</name>
    <dbReference type="NCBI Taxonomy" id="2877990"/>
    <lineage>
        <taxon>Viruses</taxon>
        <taxon>Duplodnaviria</taxon>
        <taxon>Heunggongvirae</taxon>
        <taxon>Uroviricota</taxon>
        <taxon>Caudoviricetes</taxon>
        <taxon>Kirjokansivirales</taxon>
        <taxon>Pyrstoviridae</taxon>
        <taxon>Hatrivirus</taxon>
        <taxon>Hatrivirus caudatum</taxon>
        <taxon>Hatrivirus HATV3</taxon>
    </lineage>
</organism>